<dbReference type="SMART" id="SM00344">
    <property type="entry name" value="HTH_ASNC"/>
    <property type="match status" value="1"/>
</dbReference>
<dbReference type="PANTHER" id="PTHR30154:SF55">
    <property type="entry name" value="HTH-TYPE TRANSCRIPTIONAL REGULATOR LRPB"/>
    <property type="match status" value="1"/>
</dbReference>
<evidence type="ECO:0000313" key="5">
    <source>
        <dbReference type="EMBL" id="MQS52062.1"/>
    </source>
</evidence>
<dbReference type="GO" id="GO:0043200">
    <property type="term" value="P:response to amino acid"/>
    <property type="evidence" value="ECO:0007669"/>
    <property type="project" value="TreeGrafter"/>
</dbReference>
<accession>A0A5P0ZGA5</accession>
<dbReference type="PANTHER" id="PTHR30154">
    <property type="entry name" value="LEUCINE-RESPONSIVE REGULATORY PROTEIN"/>
    <property type="match status" value="1"/>
</dbReference>
<dbReference type="OrthoDB" id="34294at2"/>
<dbReference type="AlphaFoldDB" id="A0A5P0ZGA5"/>
<evidence type="ECO:0000256" key="3">
    <source>
        <dbReference type="ARBA" id="ARBA00023163"/>
    </source>
</evidence>
<evidence type="ECO:0000256" key="2">
    <source>
        <dbReference type="ARBA" id="ARBA00023125"/>
    </source>
</evidence>
<keyword evidence="1" id="KW-0805">Transcription regulation</keyword>
<name>A0A5P0ZGA5_9LACO</name>
<dbReference type="GO" id="GO:0043565">
    <property type="term" value="F:sequence-specific DNA binding"/>
    <property type="evidence" value="ECO:0007669"/>
    <property type="project" value="InterPro"/>
</dbReference>
<dbReference type="Gene3D" id="1.10.10.10">
    <property type="entry name" value="Winged helix-like DNA-binding domain superfamily/Winged helix DNA-binding domain"/>
    <property type="match status" value="1"/>
</dbReference>
<dbReference type="InterPro" id="IPR036388">
    <property type="entry name" value="WH-like_DNA-bd_sf"/>
</dbReference>
<protein>
    <submittedName>
        <fullName evidence="5">Lrp/AsnC family transcriptional regulator</fullName>
    </submittedName>
</protein>
<evidence type="ECO:0000313" key="6">
    <source>
        <dbReference type="Proteomes" id="UP000380386"/>
    </source>
</evidence>
<organism evidence="5 6">
    <name type="scientific">Companilactobacillus mishanensis</name>
    <dbReference type="NCBI Taxonomy" id="2486008"/>
    <lineage>
        <taxon>Bacteria</taxon>
        <taxon>Bacillati</taxon>
        <taxon>Bacillota</taxon>
        <taxon>Bacilli</taxon>
        <taxon>Lactobacillales</taxon>
        <taxon>Lactobacillaceae</taxon>
        <taxon>Companilactobacillus</taxon>
    </lineage>
</organism>
<dbReference type="RefSeq" id="WP_153382339.1">
    <property type="nucleotide sequence ID" value="NZ_VDFM01000002.1"/>
</dbReference>
<keyword evidence="2" id="KW-0238">DNA-binding</keyword>
<dbReference type="SUPFAM" id="SSF46785">
    <property type="entry name" value="Winged helix' DNA-binding domain"/>
    <property type="match status" value="1"/>
</dbReference>
<dbReference type="PRINTS" id="PR00033">
    <property type="entry name" value="HTHASNC"/>
</dbReference>
<dbReference type="InterPro" id="IPR011008">
    <property type="entry name" value="Dimeric_a/b-barrel"/>
</dbReference>
<comment type="caution">
    <text evidence="5">The sequence shown here is derived from an EMBL/GenBank/DDBJ whole genome shotgun (WGS) entry which is preliminary data.</text>
</comment>
<evidence type="ECO:0000259" key="4">
    <source>
        <dbReference type="PROSITE" id="PS50956"/>
    </source>
</evidence>
<reference evidence="5 6" key="1">
    <citation type="journal article" date="2019" name="Syst. Appl. Microbiol.">
        <title>Polyphasic characterization of two novel Lactobacillus spp. isolated from blown salami packages: Description of Lactobacillus halodurans sp. nov. and Lactobacillus salsicarnum sp. nov.</title>
        <authorList>
            <person name="Schuster J.A."/>
            <person name="Klingl A."/>
            <person name="Vogel R.F."/>
            <person name="Ehrmann M.A."/>
        </authorList>
    </citation>
    <scope>NUCLEOTIDE SEQUENCE [LARGE SCALE GENOMIC DNA]</scope>
    <source>
        <strain evidence="5 6">TMW 1.2118</strain>
    </source>
</reference>
<dbReference type="PROSITE" id="PS50956">
    <property type="entry name" value="HTH_ASNC_2"/>
    <property type="match status" value="1"/>
</dbReference>
<dbReference type="InterPro" id="IPR019888">
    <property type="entry name" value="Tscrpt_reg_AsnC-like"/>
</dbReference>
<dbReference type="InterPro" id="IPR036390">
    <property type="entry name" value="WH_DNA-bd_sf"/>
</dbReference>
<feature type="domain" description="HTH asnC-type" evidence="4">
    <location>
        <begin position="2"/>
        <end position="63"/>
    </location>
</feature>
<dbReference type="Gene3D" id="3.30.70.920">
    <property type="match status" value="1"/>
</dbReference>
<gene>
    <name evidence="5" type="ORF">FHL02_03405</name>
</gene>
<dbReference type="EMBL" id="VDFM01000002">
    <property type="protein sequence ID" value="MQS52062.1"/>
    <property type="molecule type" value="Genomic_DNA"/>
</dbReference>
<dbReference type="Pfam" id="PF13412">
    <property type="entry name" value="HTH_24"/>
    <property type="match status" value="1"/>
</dbReference>
<dbReference type="InterPro" id="IPR000485">
    <property type="entry name" value="AsnC-type_HTH_dom"/>
</dbReference>
<dbReference type="Proteomes" id="UP000380386">
    <property type="component" value="Unassembled WGS sequence"/>
</dbReference>
<sequence length="138" mass="16142">MVDDTDIEILKHLNRNSRIKNKRLAELVHLTAPAVAARIDTLVESGVIKKYTLEVDTSKLDFDRQVFIQVAITNFNHEDYLKFIKTKRNLIRHHYKTSGDMNYLIECSFHTTSDLNDFLDNLDKYANYRVIDIISQLI</sequence>
<dbReference type="SUPFAM" id="SSF54909">
    <property type="entry name" value="Dimeric alpha+beta barrel"/>
    <property type="match status" value="1"/>
</dbReference>
<dbReference type="GO" id="GO:0005829">
    <property type="term" value="C:cytosol"/>
    <property type="evidence" value="ECO:0007669"/>
    <property type="project" value="TreeGrafter"/>
</dbReference>
<evidence type="ECO:0000256" key="1">
    <source>
        <dbReference type="ARBA" id="ARBA00023015"/>
    </source>
</evidence>
<proteinExistence type="predicted"/>
<keyword evidence="3" id="KW-0804">Transcription</keyword>